<gene>
    <name evidence="1" type="ORF">RCZ01_18640</name>
</gene>
<name>A0A5M4BB60_9FLAO</name>
<evidence type="ECO:0000313" key="2">
    <source>
        <dbReference type="Proteomes" id="UP000398217"/>
    </source>
</evidence>
<dbReference type="PANTHER" id="PTHR41339:SF1">
    <property type="entry name" value="SECRETED PROTEIN"/>
    <property type="match status" value="1"/>
</dbReference>
<reference evidence="2" key="1">
    <citation type="journal article" date="2020" name="Int. J. Syst. Evol. Microbiol.">
        <title>Capnocytophaga felis sp. nov. isolated from the feline oral cavity.</title>
        <authorList>
            <person name="Suzuki M."/>
            <person name="Umeda K."/>
            <person name="Kimura M."/>
            <person name="Imaoka K."/>
            <person name="Morikawa S."/>
            <person name="Maeda K."/>
        </authorList>
    </citation>
    <scope>NUCLEOTIDE SEQUENCE [LARGE SCALE GENOMIC DNA]</scope>
    <source>
        <strain evidence="2">KC07070</strain>
    </source>
</reference>
<dbReference type="AlphaFoldDB" id="A0A5M4BB60"/>
<organism evidence="1 2">
    <name type="scientific">Capnocytophaga felis</name>
    <dbReference type="NCBI Taxonomy" id="2267611"/>
    <lineage>
        <taxon>Bacteria</taxon>
        <taxon>Pseudomonadati</taxon>
        <taxon>Bacteroidota</taxon>
        <taxon>Flavobacteriia</taxon>
        <taxon>Flavobacteriales</taxon>
        <taxon>Flavobacteriaceae</taxon>
        <taxon>Capnocytophaga</taxon>
    </lineage>
</organism>
<comment type="caution">
    <text evidence="1">The sequence shown here is derived from an EMBL/GenBank/DDBJ whole genome shotgun (WGS) entry which is preliminary data.</text>
</comment>
<dbReference type="PROSITE" id="PS51257">
    <property type="entry name" value="PROKAR_LIPOPROTEIN"/>
    <property type="match status" value="1"/>
</dbReference>
<dbReference type="RefSeq" id="WP_227977399.1">
    <property type="nucleotide sequence ID" value="NZ_BLBC01000012.1"/>
</dbReference>
<accession>A0A5M4BB60</accession>
<sequence>MLRTKRQFFMYAGALIGILFVAFSCKKDSTEYKAPLISVKSSEVVDLAPGEKTEIKLSLNGDGGAKSVVVKKNGGFLREFPVHATASEFVYTTEPLAVGQEEGEEIKYGFVLVNQNEVDSPEVSVVLKTALYDKITVGSTSLFNLKIGVDGIVPAGQNVKLVKGRNYFVPSSLTFEAGSLLRIEEGVQVYMNAEAKEKVSINVEGKVDIVGTATNPVVITSSKILSDASSVSPGDWEKFKILGAGTQSDSGKINYLRLEYGGDRVFHLSDVGLATQISYIQVFNSLKEGFMITDGNAQLKYLVATDCRGGSYRLGDKYEGKIQFVISVNSAQFGENDDFTIREEAKPIISNVTLLGAGENVEKTHGMRMRANSAPKVYNTIIANFPRRGVRATDSVSITDLTGATVFAYSYVFNVKTDAFRDLAKAFAGTFSTADGSITANPFHNNAVKLADKTYTLKVIAGIGIADFIPDNEQVSEFNPASLDTFFTPATYVGAIKNQAEDWTKGWVKNPDGSIR</sequence>
<evidence type="ECO:0000313" key="1">
    <source>
        <dbReference type="EMBL" id="GET46562.1"/>
    </source>
</evidence>
<dbReference type="PANTHER" id="PTHR41339">
    <property type="entry name" value="LIPL48"/>
    <property type="match status" value="1"/>
</dbReference>
<keyword evidence="2" id="KW-1185">Reference proteome</keyword>
<proteinExistence type="predicted"/>
<protein>
    <submittedName>
        <fullName evidence="1">Uncharacterized protein</fullName>
    </submittedName>
</protein>
<dbReference type="EMBL" id="BLBC01000012">
    <property type="protein sequence ID" value="GET46562.1"/>
    <property type="molecule type" value="Genomic_DNA"/>
</dbReference>
<dbReference type="Proteomes" id="UP000398217">
    <property type="component" value="Unassembled WGS sequence"/>
</dbReference>